<evidence type="ECO:0000256" key="1">
    <source>
        <dbReference type="SAM" id="SignalP"/>
    </source>
</evidence>
<feature type="chain" id="PRO_5043028900" evidence="1">
    <location>
        <begin position="20"/>
        <end position="72"/>
    </location>
</feature>
<dbReference type="Proteomes" id="UP001364617">
    <property type="component" value="Unassembled WGS sequence"/>
</dbReference>
<keyword evidence="1" id="KW-0732">Signal</keyword>
<comment type="caution">
    <text evidence="2">The sequence shown here is derived from an EMBL/GenBank/DDBJ whole genome shotgun (WGS) entry which is preliminary data.</text>
</comment>
<keyword evidence="3" id="KW-1185">Reference proteome</keyword>
<evidence type="ECO:0000313" key="3">
    <source>
        <dbReference type="Proteomes" id="UP001364617"/>
    </source>
</evidence>
<name>A0AAN9HKS3_9TELE</name>
<reference evidence="2 3" key="1">
    <citation type="submission" date="2024-02" db="EMBL/GenBank/DDBJ databases">
        <title>Chromosome-level genome assembly of the Eurasian Minnow (Phoxinus phoxinus).</title>
        <authorList>
            <person name="Oriowo T.O."/>
            <person name="Martin S."/>
            <person name="Stange M."/>
            <person name="Chrysostomakis Y."/>
            <person name="Brown T."/>
            <person name="Winkler S."/>
            <person name="Kukowka S."/>
            <person name="Myers E.W."/>
            <person name="Bohne A."/>
        </authorList>
    </citation>
    <scope>NUCLEOTIDE SEQUENCE [LARGE SCALE GENOMIC DNA]</scope>
    <source>
        <strain evidence="2">ZFMK-TIS-60720</strain>
        <tissue evidence="2">Whole Organism</tissue>
    </source>
</reference>
<evidence type="ECO:0000313" key="2">
    <source>
        <dbReference type="EMBL" id="KAK7176213.1"/>
    </source>
</evidence>
<protein>
    <submittedName>
        <fullName evidence="2">Uncharacterized protein</fullName>
    </submittedName>
</protein>
<proteinExistence type="predicted"/>
<organism evidence="2 3">
    <name type="scientific">Phoxinus phoxinus</name>
    <name type="common">Eurasian minnow</name>
    <dbReference type="NCBI Taxonomy" id="58324"/>
    <lineage>
        <taxon>Eukaryota</taxon>
        <taxon>Metazoa</taxon>
        <taxon>Chordata</taxon>
        <taxon>Craniata</taxon>
        <taxon>Vertebrata</taxon>
        <taxon>Euteleostomi</taxon>
        <taxon>Actinopterygii</taxon>
        <taxon>Neopterygii</taxon>
        <taxon>Teleostei</taxon>
        <taxon>Ostariophysi</taxon>
        <taxon>Cypriniformes</taxon>
        <taxon>Leuciscidae</taxon>
        <taxon>Phoxininae</taxon>
        <taxon>Phoxinus</taxon>
    </lineage>
</organism>
<feature type="signal peptide" evidence="1">
    <location>
        <begin position="1"/>
        <end position="19"/>
    </location>
</feature>
<accession>A0AAN9HKS3</accession>
<gene>
    <name evidence="2" type="ORF">R3I93_000472</name>
</gene>
<dbReference type="EMBL" id="JAYKXH010000001">
    <property type="protein sequence ID" value="KAK7176213.1"/>
    <property type="molecule type" value="Genomic_DNA"/>
</dbReference>
<dbReference type="AlphaFoldDB" id="A0AAN9HKS3"/>
<sequence>MKIEVYIWVLCACLVTLEAHNKRSASDGSDPNAFTFLSIISNTTMTNHTLNTTKGSILESIILPKRSEITDK</sequence>